<organism evidence="1 2">
    <name type="scientific">Haematobacter massiliensis</name>
    <dbReference type="NCBI Taxonomy" id="195105"/>
    <lineage>
        <taxon>Bacteria</taxon>
        <taxon>Pseudomonadati</taxon>
        <taxon>Pseudomonadota</taxon>
        <taxon>Alphaproteobacteria</taxon>
        <taxon>Rhodobacterales</taxon>
        <taxon>Paracoccaceae</taxon>
        <taxon>Haematobacter</taxon>
    </lineage>
</organism>
<gene>
    <name evidence="1" type="ORF">CN97_05750</name>
</gene>
<proteinExistence type="predicted"/>
<evidence type="ECO:0000313" key="2">
    <source>
        <dbReference type="Proteomes" id="UP000028826"/>
    </source>
</evidence>
<evidence type="ECO:0000313" key="1">
    <source>
        <dbReference type="EMBL" id="KFI31916.1"/>
    </source>
</evidence>
<dbReference type="Pfam" id="PF03729">
    <property type="entry name" value="DUF308"/>
    <property type="match status" value="1"/>
</dbReference>
<protein>
    <submittedName>
        <fullName evidence="1">Uncharacterized protein</fullName>
    </submittedName>
</protein>
<dbReference type="OrthoDB" id="9815400at2"/>
<dbReference type="InterPro" id="IPR005325">
    <property type="entry name" value="DUF308_memb"/>
</dbReference>
<dbReference type="GO" id="GO:0005886">
    <property type="term" value="C:plasma membrane"/>
    <property type="evidence" value="ECO:0007669"/>
    <property type="project" value="TreeGrafter"/>
</dbReference>
<dbReference type="EMBL" id="JGYG01000001">
    <property type="protein sequence ID" value="KFI31916.1"/>
    <property type="molecule type" value="Genomic_DNA"/>
</dbReference>
<dbReference type="Proteomes" id="UP000028826">
    <property type="component" value="Unassembled WGS sequence"/>
</dbReference>
<sequence>MSVTSDNAIRAELRQKWGWFLALGLLLLAFGLIAAANLLIATVASVFWVGIMMIAGGVLAIFHAFSVRTWGSTILGVLAGLLYAVAGIFVFVNPAVATAAITITVGLLLIVVGLVRLVIGLQERTTEGWGWVVIGGLITALAGVVIVAGWPGNSIWVLGIFLVVDLLTQGVTYTALALSLKKAA</sequence>
<accession>A0A086YCB6</accession>
<dbReference type="STRING" id="195105.CN97_05750"/>
<comment type="caution">
    <text evidence="1">The sequence shown here is derived from an EMBL/GenBank/DDBJ whole genome shotgun (WGS) entry which is preliminary data.</text>
</comment>
<keyword evidence="2" id="KW-1185">Reference proteome</keyword>
<dbReference type="eggNOG" id="COG3247">
    <property type="taxonomic scope" value="Bacteria"/>
</dbReference>
<dbReference type="AlphaFoldDB" id="A0A086YCB6"/>
<dbReference type="PANTHER" id="PTHR34989:SF1">
    <property type="entry name" value="PROTEIN HDED"/>
    <property type="match status" value="1"/>
</dbReference>
<reference evidence="1 2" key="1">
    <citation type="submission" date="2014-03" db="EMBL/GenBank/DDBJ databases">
        <title>Genome of Haematobacter massiliensis CCUG 47968.</title>
        <authorList>
            <person name="Wang D."/>
            <person name="Wang G."/>
        </authorList>
    </citation>
    <scope>NUCLEOTIDE SEQUENCE [LARGE SCALE GENOMIC DNA]</scope>
    <source>
        <strain evidence="1 2">CCUG 47968</strain>
    </source>
</reference>
<name>A0A086YCB6_9RHOB</name>
<dbReference type="RefSeq" id="WP_035706007.1">
    <property type="nucleotide sequence ID" value="NZ_CP035510.1"/>
</dbReference>
<dbReference type="PANTHER" id="PTHR34989">
    <property type="entry name" value="PROTEIN HDED"/>
    <property type="match status" value="1"/>
</dbReference>
<dbReference type="InterPro" id="IPR052712">
    <property type="entry name" value="Acid_resist_chaperone_HdeD"/>
</dbReference>